<name>A0A4Y2CPH0_ARAVE</name>
<comment type="caution">
    <text evidence="1">The sequence shown here is derived from an EMBL/GenBank/DDBJ whole genome shotgun (WGS) entry which is preliminary data.</text>
</comment>
<proteinExistence type="predicted"/>
<sequence>KTMDLETVDSGPMPLSGRISVTLHLHCRFSYIRYTDDVFELD</sequence>
<keyword evidence="2" id="KW-1185">Reference proteome</keyword>
<dbReference type="AlphaFoldDB" id="A0A4Y2CPH0"/>
<dbReference type="EMBL" id="BGPR01240029">
    <property type="protein sequence ID" value="GBM06332.1"/>
    <property type="molecule type" value="Genomic_DNA"/>
</dbReference>
<reference evidence="1 2" key="1">
    <citation type="journal article" date="2019" name="Sci. Rep.">
        <title>Orb-weaving spider Araneus ventricosus genome elucidates the spidroin gene catalogue.</title>
        <authorList>
            <person name="Kono N."/>
            <person name="Nakamura H."/>
            <person name="Ohtoshi R."/>
            <person name="Moran D.A.P."/>
            <person name="Shinohara A."/>
            <person name="Yoshida Y."/>
            <person name="Fujiwara M."/>
            <person name="Mori M."/>
            <person name="Tomita M."/>
            <person name="Arakawa K."/>
        </authorList>
    </citation>
    <scope>NUCLEOTIDE SEQUENCE [LARGE SCALE GENOMIC DNA]</scope>
</reference>
<evidence type="ECO:0000313" key="1">
    <source>
        <dbReference type="EMBL" id="GBM06332.1"/>
    </source>
</evidence>
<accession>A0A4Y2CPH0</accession>
<gene>
    <name evidence="1" type="ORF">AVEN_121631_1</name>
</gene>
<evidence type="ECO:0000313" key="2">
    <source>
        <dbReference type="Proteomes" id="UP000499080"/>
    </source>
</evidence>
<organism evidence="1 2">
    <name type="scientific">Araneus ventricosus</name>
    <name type="common">Orbweaver spider</name>
    <name type="synonym">Epeira ventricosa</name>
    <dbReference type="NCBI Taxonomy" id="182803"/>
    <lineage>
        <taxon>Eukaryota</taxon>
        <taxon>Metazoa</taxon>
        <taxon>Ecdysozoa</taxon>
        <taxon>Arthropoda</taxon>
        <taxon>Chelicerata</taxon>
        <taxon>Arachnida</taxon>
        <taxon>Araneae</taxon>
        <taxon>Araneomorphae</taxon>
        <taxon>Entelegynae</taxon>
        <taxon>Araneoidea</taxon>
        <taxon>Araneidae</taxon>
        <taxon>Araneus</taxon>
    </lineage>
</organism>
<protein>
    <submittedName>
        <fullName evidence="1">Uncharacterized protein</fullName>
    </submittedName>
</protein>
<dbReference type="Proteomes" id="UP000499080">
    <property type="component" value="Unassembled WGS sequence"/>
</dbReference>
<feature type="non-terminal residue" evidence="1">
    <location>
        <position position="1"/>
    </location>
</feature>